<keyword evidence="3" id="KW-1185">Reference proteome</keyword>
<organism evidence="2 3">
    <name type="scientific">Austropuccinia psidii MF-1</name>
    <dbReference type="NCBI Taxonomy" id="1389203"/>
    <lineage>
        <taxon>Eukaryota</taxon>
        <taxon>Fungi</taxon>
        <taxon>Dikarya</taxon>
        <taxon>Basidiomycota</taxon>
        <taxon>Pucciniomycotina</taxon>
        <taxon>Pucciniomycetes</taxon>
        <taxon>Pucciniales</taxon>
        <taxon>Sphaerophragmiaceae</taxon>
        <taxon>Austropuccinia</taxon>
    </lineage>
</organism>
<gene>
    <name evidence="2" type="ORF">O181_022898</name>
</gene>
<reference evidence="2" key="1">
    <citation type="submission" date="2021-03" db="EMBL/GenBank/DDBJ databases">
        <title>Draft genome sequence of rust myrtle Austropuccinia psidii MF-1, a brazilian biotype.</title>
        <authorList>
            <person name="Quecine M.C."/>
            <person name="Pachon D.M.R."/>
            <person name="Bonatelli M.L."/>
            <person name="Correr F.H."/>
            <person name="Franceschini L.M."/>
            <person name="Leite T.F."/>
            <person name="Margarido G.R.A."/>
            <person name="Almeida C.A."/>
            <person name="Ferrarezi J.A."/>
            <person name="Labate C.A."/>
        </authorList>
    </citation>
    <scope>NUCLEOTIDE SEQUENCE</scope>
    <source>
        <strain evidence="2">MF-1</strain>
    </source>
</reference>
<feature type="compositionally biased region" description="Polar residues" evidence="1">
    <location>
        <begin position="23"/>
        <end position="32"/>
    </location>
</feature>
<accession>A0A9Q3CG30</accession>
<sequence>MVIPGRSSSRKTHLKYSKFSPHSPRSIQTTPEIKSEPELIQGIGLRVKPFLNAGHRDTSVPLYKLDQRSQRERMGNIPRPLVGDHELLLTHQELSGSGEDHKALRRNYSIVFQIKDQKHKELVEESKSFIHTPKEGTGNDPIFGEISSSSVNQLQKSQNTRSIHLRENRGPKNI</sequence>
<feature type="compositionally biased region" description="Polar residues" evidence="1">
    <location>
        <begin position="146"/>
        <end position="162"/>
    </location>
</feature>
<feature type="region of interest" description="Disordered" evidence="1">
    <location>
        <begin position="1"/>
        <end position="35"/>
    </location>
</feature>
<evidence type="ECO:0000256" key="1">
    <source>
        <dbReference type="SAM" id="MobiDB-lite"/>
    </source>
</evidence>
<dbReference type="Proteomes" id="UP000765509">
    <property type="component" value="Unassembled WGS sequence"/>
</dbReference>
<proteinExistence type="predicted"/>
<dbReference type="AlphaFoldDB" id="A0A9Q3CG30"/>
<dbReference type="EMBL" id="AVOT02007109">
    <property type="protein sequence ID" value="MBW0483183.1"/>
    <property type="molecule type" value="Genomic_DNA"/>
</dbReference>
<protein>
    <submittedName>
        <fullName evidence="2">Uncharacterized protein</fullName>
    </submittedName>
</protein>
<comment type="caution">
    <text evidence="2">The sequence shown here is derived from an EMBL/GenBank/DDBJ whole genome shotgun (WGS) entry which is preliminary data.</text>
</comment>
<evidence type="ECO:0000313" key="3">
    <source>
        <dbReference type="Proteomes" id="UP000765509"/>
    </source>
</evidence>
<feature type="compositionally biased region" description="Basic and acidic residues" evidence="1">
    <location>
        <begin position="164"/>
        <end position="174"/>
    </location>
</feature>
<name>A0A9Q3CG30_9BASI</name>
<evidence type="ECO:0000313" key="2">
    <source>
        <dbReference type="EMBL" id="MBW0483183.1"/>
    </source>
</evidence>
<feature type="region of interest" description="Disordered" evidence="1">
    <location>
        <begin position="130"/>
        <end position="174"/>
    </location>
</feature>